<accession>A0A6H1Z6Q4</accession>
<evidence type="ECO:0000313" key="1">
    <source>
        <dbReference type="EMBL" id="QJA43556.1"/>
    </source>
</evidence>
<proteinExistence type="predicted"/>
<protein>
    <submittedName>
        <fullName evidence="1">Uncharacterized protein</fullName>
    </submittedName>
</protein>
<name>A0A6H1Z6Q4_9ZZZZ</name>
<organism evidence="1">
    <name type="scientific">viral metagenome</name>
    <dbReference type="NCBI Taxonomy" id="1070528"/>
    <lineage>
        <taxon>unclassified sequences</taxon>
        <taxon>metagenomes</taxon>
        <taxon>organismal metagenomes</taxon>
    </lineage>
</organism>
<dbReference type="EMBL" id="MT143698">
    <property type="protein sequence ID" value="QJB00643.1"/>
    <property type="molecule type" value="Genomic_DNA"/>
</dbReference>
<dbReference type="AlphaFoldDB" id="A0A6H1Z6Q4"/>
<dbReference type="EMBL" id="MT143888">
    <property type="protein sequence ID" value="QJA43556.1"/>
    <property type="molecule type" value="Genomic_DNA"/>
</dbReference>
<evidence type="ECO:0000313" key="2">
    <source>
        <dbReference type="EMBL" id="QJB00643.1"/>
    </source>
</evidence>
<sequence>MTDKLPTEAIRKLIGWRGMLEAKATVNIGDLADRAEAELAAILKRNEEQETRIRVQGHKLDLLQREQMRMRDPERTLVCDIIANGALLPDETRYALPDEAVLETQIAVMREAIKNAVEEAEACEGPACISGTGLMDLQAALALTPDGKHVVDVAWLREIRAVLLEMLDETDSHGVYPKDSTVGDIIDKLAVLIGRMKMNEAIARWLGKDIHIGSTRDLCDGDLYRFGDAEGICIVHVTDDESHSFVGWNPEEYIEDWHGADGLLAEIERRGLSRPLHREWMSQRVAAEDQPFDRQMPYADEIAAAYLRATPAQLAAALVKVIEEEGA</sequence>
<gene>
    <name evidence="2" type="ORF">MM171A00328_0008</name>
    <name evidence="1" type="ORF">MM171B00216_0056</name>
</gene>
<reference evidence="1" key="1">
    <citation type="submission" date="2020-03" db="EMBL/GenBank/DDBJ databases">
        <title>The deep terrestrial virosphere.</title>
        <authorList>
            <person name="Holmfeldt K."/>
            <person name="Nilsson E."/>
            <person name="Simone D."/>
            <person name="Lopez-Fernandez M."/>
            <person name="Wu X."/>
            <person name="de Brujin I."/>
            <person name="Lundin D."/>
            <person name="Andersson A."/>
            <person name="Bertilsson S."/>
            <person name="Dopson M."/>
        </authorList>
    </citation>
    <scope>NUCLEOTIDE SEQUENCE</scope>
    <source>
        <strain evidence="2">MM171A00328</strain>
        <strain evidence="1">MM171B00216</strain>
    </source>
</reference>